<dbReference type="AlphaFoldDB" id="A0A550D0N2"/>
<gene>
    <name evidence="1" type="ORF">BD626DRAFT_30934</name>
</gene>
<accession>A0A550D0N2</accession>
<comment type="caution">
    <text evidence="1">The sequence shown here is derived from an EMBL/GenBank/DDBJ whole genome shotgun (WGS) entry which is preliminary data.</text>
</comment>
<proteinExistence type="predicted"/>
<dbReference type="Proteomes" id="UP000320762">
    <property type="component" value="Unassembled WGS sequence"/>
</dbReference>
<evidence type="ECO:0000313" key="2">
    <source>
        <dbReference type="Proteomes" id="UP000320762"/>
    </source>
</evidence>
<sequence>MLTSVYNRLIRDTRLMNVEVRFVIHPPLIHLLIGSLFGRFLDAACPGSGGYRPMSTCTSTGCAHGVVCSGELPASSTRRTRPQRFMLRAGIGPAHYTWELTGSFPKGAACQVYRDLNTPSIAREGRVVRACPRPAFNSFSKTLNSEASSVSADG</sequence>
<protein>
    <submittedName>
        <fullName evidence="1">Uncharacterized protein</fullName>
    </submittedName>
</protein>
<name>A0A550D0N2_9AGAR</name>
<reference evidence="1 2" key="1">
    <citation type="journal article" date="2019" name="New Phytol.">
        <title>Comparative genomics reveals unique wood-decay strategies and fruiting body development in the Schizophyllaceae.</title>
        <authorList>
            <person name="Almasi E."/>
            <person name="Sahu N."/>
            <person name="Krizsan K."/>
            <person name="Balint B."/>
            <person name="Kovacs G.M."/>
            <person name="Kiss B."/>
            <person name="Cseklye J."/>
            <person name="Drula E."/>
            <person name="Henrissat B."/>
            <person name="Nagy I."/>
            <person name="Chovatia M."/>
            <person name="Adam C."/>
            <person name="LaButti K."/>
            <person name="Lipzen A."/>
            <person name="Riley R."/>
            <person name="Grigoriev I.V."/>
            <person name="Nagy L.G."/>
        </authorList>
    </citation>
    <scope>NUCLEOTIDE SEQUENCE [LARGE SCALE GENOMIC DNA]</scope>
    <source>
        <strain evidence="1 2">NL-1724</strain>
    </source>
</reference>
<keyword evidence="2" id="KW-1185">Reference proteome</keyword>
<dbReference type="EMBL" id="VDMD01000001">
    <property type="protein sequence ID" value="TRM70591.1"/>
    <property type="molecule type" value="Genomic_DNA"/>
</dbReference>
<evidence type="ECO:0000313" key="1">
    <source>
        <dbReference type="EMBL" id="TRM70591.1"/>
    </source>
</evidence>
<organism evidence="1 2">
    <name type="scientific">Schizophyllum amplum</name>
    <dbReference type="NCBI Taxonomy" id="97359"/>
    <lineage>
        <taxon>Eukaryota</taxon>
        <taxon>Fungi</taxon>
        <taxon>Dikarya</taxon>
        <taxon>Basidiomycota</taxon>
        <taxon>Agaricomycotina</taxon>
        <taxon>Agaricomycetes</taxon>
        <taxon>Agaricomycetidae</taxon>
        <taxon>Agaricales</taxon>
        <taxon>Schizophyllaceae</taxon>
        <taxon>Schizophyllum</taxon>
    </lineage>
</organism>